<comment type="caution">
    <text evidence="1">The sequence shown here is derived from an EMBL/GenBank/DDBJ whole genome shotgun (WGS) entry which is preliminary data.</text>
</comment>
<evidence type="ECO:0000313" key="1">
    <source>
        <dbReference type="EMBL" id="EYB88304.1"/>
    </source>
</evidence>
<dbReference type="Proteomes" id="UP000024635">
    <property type="component" value="Unassembled WGS sequence"/>
</dbReference>
<evidence type="ECO:0000313" key="2">
    <source>
        <dbReference type="Proteomes" id="UP000024635"/>
    </source>
</evidence>
<dbReference type="AlphaFoldDB" id="A0A016SDD1"/>
<dbReference type="EMBL" id="JARK01001585">
    <property type="protein sequence ID" value="EYB88304.1"/>
    <property type="molecule type" value="Genomic_DNA"/>
</dbReference>
<accession>A0A016SDD1</accession>
<keyword evidence="2" id="KW-1185">Reference proteome</keyword>
<reference evidence="2" key="1">
    <citation type="journal article" date="2015" name="Nat. Genet.">
        <title>The genome and transcriptome of the zoonotic hookworm Ancylostoma ceylanicum identify infection-specific gene families.</title>
        <authorList>
            <person name="Schwarz E.M."/>
            <person name="Hu Y."/>
            <person name="Antoshechkin I."/>
            <person name="Miller M.M."/>
            <person name="Sternberg P.W."/>
            <person name="Aroian R.V."/>
        </authorList>
    </citation>
    <scope>NUCLEOTIDE SEQUENCE</scope>
    <source>
        <strain evidence="2">HY135</strain>
    </source>
</reference>
<name>A0A016SDD1_9BILA</name>
<sequence>MWNVLGQNSTECEACGIVHSDTVAVKEMNGNDDNKVSQVLMSYHAICVGLRVGVGRVARKLLIENGRSDSVAVKHAIALRDKACFTATLLLRPFTAESSHATDTTPTCYPTQIV</sequence>
<protein>
    <submittedName>
        <fullName evidence="1">Uncharacterized protein</fullName>
    </submittedName>
</protein>
<gene>
    <name evidence="1" type="primary">Acey_s0249.g114</name>
    <name evidence="1" type="ORF">Y032_0249g114</name>
</gene>
<organism evidence="1 2">
    <name type="scientific">Ancylostoma ceylanicum</name>
    <dbReference type="NCBI Taxonomy" id="53326"/>
    <lineage>
        <taxon>Eukaryota</taxon>
        <taxon>Metazoa</taxon>
        <taxon>Ecdysozoa</taxon>
        <taxon>Nematoda</taxon>
        <taxon>Chromadorea</taxon>
        <taxon>Rhabditida</taxon>
        <taxon>Rhabditina</taxon>
        <taxon>Rhabditomorpha</taxon>
        <taxon>Strongyloidea</taxon>
        <taxon>Ancylostomatidae</taxon>
        <taxon>Ancylostomatinae</taxon>
        <taxon>Ancylostoma</taxon>
    </lineage>
</organism>
<proteinExistence type="predicted"/>